<evidence type="ECO:0000313" key="2">
    <source>
        <dbReference type="EMBL" id="JAI07477.1"/>
    </source>
</evidence>
<organism evidence="2">
    <name type="scientific">Anguilla anguilla</name>
    <name type="common">European freshwater eel</name>
    <name type="synonym">Muraena anguilla</name>
    <dbReference type="NCBI Taxonomy" id="7936"/>
    <lineage>
        <taxon>Eukaryota</taxon>
        <taxon>Metazoa</taxon>
        <taxon>Chordata</taxon>
        <taxon>Craniata</taxon>
        <taxon>Vertebrata</taxon>
        <taxon>Euteleostomi</taxon>
        <taxon>Actinopterygii</taxon>
        <taxon>Neopterygii</taxon>
        <taxon>Teleostei</taxon>
        <taxon>Anguilliformes</taxon>
        <taxon>Anguillidae</taxon>
        <taxon>Anguilla</taxon>
    </lineage>
</organism>
<reference evidence="2" key="2">
    <citation type="journal article" date="2015" name="Fish Shellfish Immunol.">
        <title>Early steps in the European eel (Anguilla anguilla)-Vibrio vulnificus interaction in the gills: Role of the RtxA13 toxin.</title>
        <authorList>
            <person name="Callol A."/>
            <person name="Pajuelo D."/>
            <person name="Ebbesson L."/>
            <person name="Teles M."/>
            <person name="MacKenzie S."/>
            <person name="Amaro C."/>
        </authorList>
    </citation>
    <scope>NUCLEOTIDE SEQUENCE</scope>
</reference>
<keyword evidence="1" id="KW-0812">Transmembrane</keyword>
<dbReference type="AlphaFoldDB" id="A0A0E9XYH5"/>
<dbReference type="EMBL" id="GBXM01001101">
    <property type="protein sequence ID" value="JAI07477.1"/>
    <property type="molecule type" value="Transcribed_RNA"/>
</dbReference>
<accession>A0A0E9XYH5</accession>
<protein>
    <submittedName>
        <fullName evidence="2">Uncharacterized protein</fullName>
    </submittedName>
</protein>
<reference evidence="2" key="1">
    <citation type="submission" date="2014-11" db="EMBL/GenBank/DDBJ databases">
        <authorList>
            <person name="Amaro Gonzalez C."/>
        </authorList>
    </citation>
    <scope>NUCLEOTIDE SEQUENCE</scope>
</reference>
<proteinExistence type="predicted"/>
<sequence>MACCDAHSRSIWQDTLYSCHYSLHNKNLIIIICINTVIMAGVVACKAVGYIDSYW</sequence>
<name>A0A0E9XYH5_ANGAN</name>
<keyword evidence="1" id="KW-0472">Membrane</keyword>
<evidence type="ECO:0000256" key="1">
    <source>
        <dbReference type="SAM" id="Phobius"/>
    </source>
</evidence>
<keyword evidence="1" id="KW-1133">Transmembrane helix</keyword>
<feature type="transmembrane region" description="Helical" evidence="1">
    <location>
        <begin position="28"/>
        <end position="51"/>
    </location>
</feature>